<dbReference type="AlphaFoldDB" id="A0A9X2G4Z8"/>
<dbReference type="Proteomes" id="UP001139493">
    <property type="component" value="Unassembled WGS sequence"/>
</dbReference>
<comment type="caution">
    <text evidence="2">The sequence shown here is derived from an EMBL/GenBank/DDBJ whole genome shotgun (WGS) entry which is preliminary data.</text>
</comment>
<keyword evidence="3" id="KW-1185">Reference proteome</keyword>
<dbReference type="InterPro" id="IPR050765">
    <property type="entry name" value="Riboflavin_Biosynth_HTPR"/>
</dbReference>
<accession>A0A9X2G4Z8</accession>
<dbReference type="PANTHER" id="PTHR38011:SF11">
    <property type="entry name" value="2,5-DIAMINO-6-RIBOSYLAMINO-4(3H)-PYRIMIDINONE 5'-PHOSPHATE REDUCTASE"/>
    <property type="match status" value="1"/>
</dbReference>
<evidence type="ECO:0000313" key="2">
    <source>
        <dbReference type="EMBL" id="MCP2267235.1"/>
    </source>
</evidence>
<proteinExistence type="predicted"/>
<reference evidence="2" key="1">
    <citation type="submission" date="2022-06" db="EMBL/GenBank/DDBJ databases">
        <title>Genomic Encyclopedia of Archaeal and Bacterial Type Strains, Phase II (KMG-II): from individual species to whole genera.</title>
        <authorList>
            <person name="Goeker M."/>
        </authorList>
    </citation>
    <scope>NUCLEOTIDE SEQUENCE</scope>
    <source>
        <strain evidence="2">DSM 26652</strain>
    </source>
</reference>
<dbReference type="SUPFAM" id="SSF53597">
    <property type="entry name" value="Dihydrofolate reductase-like"/>
    <property type="match status" value="1"/>
</dbReference>
<dbReference type="GO" id="GO:0008703">
    <property type="term" value="F:5-amino-6-(5-phosphoribosylamino)uracil reductase activity"/>
    <property type="evidence" value="ECO:0007669"/>
    <property type="project" value="InterPro"/>
</dbReference>
<evidence type="ECO:0000313" key="3">
    <source>
        <dbReference type="Proteomes" id="UP001139493"/>
    </source>
</evidence>
<dbReference type="InterPro" id="IPR024072">
    <property type="entry name" value="DHFR-like_dom_sf"/>
</dbReference>
<feature type="domain" description="Bacterial bifunctional deaminase-reductase C-terminal" evidence="1">
    <location>
        <begin position="4"/>
        <end position="186"/>
    </location>
</feature>
<evidence type="ECO:0000259" key="1">
    <source>
        <dbReference type="Pfam" id="PF01872"/>
    </source>
</evidence>
<dbReference type="Pfam" id="PF01872">
    <property type="entry name" value="RibD_C"/>
    <property type="match status" value="1"/>
</dbReference>
<gene>
    <name evidence="2" type="ORF">APR03_004607</name>
</gene>
<dbReference type="RefSeq" id="WP_253839630.1">
    <property type="nucleotide sequence ID" value="NZ_JAMTCS010000016.1"/>
</dbReference>
<protein>
    <submittedName>
        <fullName evidence="2">Dihydrofolate reductase</fullName>
    </submittedName>
</protein>
<dbReference type="EMBL" id="JAMTCS010000016">
    <property type="protein sequence ID" value="MCP2267235.1"/>
    <property type="molecule type" value="Genomic_DNA"/>
</dbReference>
<name>A0A9X2G4Z8_9MICO</name>
<sequence>MRELTYYVAVSLDGFIAGPDGQFDAFLAEGDHMGPVWARYRGTAPTRLAEAVGLEVDDGPFDTVLMGWNTYAVGLPDHHLASPYEHLRQVVFTRTHEAPSGSDAVRFTDADPVETVRALKQEEGKSIWLCGGGALAATLADEIDRLALKINPVLLGGGVPLFGPRGYAPRSWERTGTRAFDSGVVLAEYARRPEAAR</sequence>
<dbReference type="InterPro" id="IPR002734">
    <property type="entry name" value="RibDG_C"/>
</dbReference>
<dbReference type="GO" id="GO:0009231">
    <property type="term" value="P:riboflavin biosynthetic process"/>
    <property type="evidence" value="ECO:0007669"/>
    <property type="project" value="InterPro"/>
</dbReference>
<organism evidence="2 3">
    <name type="scientific">Promicromonospora thailandica</name>
    <dbReference type="NCBI Taxonomy" id="765201"/>
    <lineage>
        <taxon>Bacteria</taxon>
        <taxon>Bacillati</taxon>
        <taxon>Actinomycetota</taxon>
        <taxon>Actinomycetes</taxon>
        <taxon>Micrococcales</taxon>
        <taxon>Promicromonosporaceae</taxon>
        <taxon>Promicromonospora</taxon>
    </lineage>
</organism>
<dbReference type="PANTHER" id="PTHR38011">
    <property type="entry name" value="DIHYDROFOLATE REDUCTASE FAMILY PROTEIN (AFU_ORTHOLOGUE AFUA_8G06820)"/>
    <property type="match status" value="1"/>
</dbReference>
<dbReference type="Gene3D" id="3.40.430.10">
    <property type="entry name" value="Dihydrofolate Reductase, subunit A"/>
    <property type="match status" value="1"/>
</dbReference>